<keyword evidence="2" id="KW-1185">Reference proteome</keyword>
<dbReference type="EMBL" id="CAJJDN010000132">
    <property type="protein sequence ID" value="CAD8121388.1"/>
    <property type="molecule type" value="Genomic_DNA"/>
</dbReference>
<dbReference type="Proteomes" id="UP000692954">
    <property type="component" value="Unassembled WGS sequence"/>
</dbReference>
<sequence length="72" mass="8234">MSFIKVSIKTNGIEITNDEFEYDNIIQLMDGLKKANEVIQNKMTETIDNLGAQGVKKVKKNEEEDDDIQDNE</sequence>
<organism evidence="1 2">
    <name type="scientific">Paramecium sonneborni</name>
    <dbReference type="NCBI Taxonomy" id="65129"/>
    <lineage>
        <taxon>Eukaryota</taxon>
        <taxon>Sar</taxon>
        <taxon>Alveolata</taxon>
        <taxon>Ciliophora</taxon>
        <taxon>Intramacronucleata</taxon>
        <taxon>Oligohymenophorea</taxon>
        <taxon>Peniculida</taxon>
        <taxon>Parameciidae</taxon>
        <taxon>Paramecium</taxon>
    </lineage>
</organism>
<gene>
    <name evidence="1" type="ORF">PSON_ATCC_30995.1.T1320039</name>
</gene>
<protein>
    <submittedName>
        <fullName evidence="1">Uncharacterized protein</fullName>
    </submittedName>
</protein>
<comment type="caution">
    <text evidence="1">The sequence shown here is derived from an EMBL/GenBank/DDBJ whole genome shotgun (WGS) entry which is preliminary data.</text>
</comment>
<evidence type="ECO:0000313" key="1">
    <source>
        <dbReference type="EMBL" id="CAD8121388.1"/>
    </source>
</evidence>
<dbReference type="AlphaFoldDB" id="A0A8S1R0L4"/>
<accession>A0A8S1R0L4</accession>
<proteinExistence type="predicted"/>
<dbReference type="OrthoDB" id="310982at2759"/>
<name>A0A8S1R0L4_9CILI</name>
<reference evidence="1" key="1">
    <citation type="submission" date="2021-01" db="EMBL/GenBank/DDBJ databases">
        <authorList>
            <consortium name="Genoscope - CEA"/>
            <person name="William W."/>
        </authorList>
    </citation>
    <scope>NUCLEOTIDE SEQUENCE</scope>
</reference>
<evidence type="ECO:0000313" key="2">
    <source>
        <dbReference type="Proteomes" id="UP000692954"/>
    </source>
</evidence>